<dbReference type="EMBL" id="QXTE01000952">
    <property type="protein sequence ID" value="TFJ95943.1"/>
    <property type="molecule type" value="Genomic_DNA"/>
</dbReference>
<evidence type="ECO:0000256" key="2">
    <source>
        <dbReference type="SAM" id="Phobius"/>
    </source>
</evidence>
<dbReference type="STRING" id="55544.A0A4D9DLX8"/>
<keyword evidence="3" id="KW-0808">Transferase</keyword>
<evidence type="ECO:0000256" key="1">
    <source>
        <dbReference type="PROSITE-ProRule" id="PRU10141"/>
    </source>
</evidence>
<reference evidence="3 4" key="2">
    <citation type="submission" date="2019-04" db="EMBL/GenBank/DDBJ databases">
        <title>The genome sequence of big-headed turtle.</title>
        <authorList>
            <person name="Gong S."/>
        </authorList>
    </citation>
    <scope>NUCLEOTIDE SEQUENCE [LARGE SCALE GENOMIC DNA]</scope>
    <source>
        <strain evidence="3">DO16091913</strain>
        <tissue evidence="3">Muscle</tissue>
    </source>
</reference>
<dbReference type="InterPro" id="IPR017441">
    <property type="entry name" value="Protein_kinase_ATP_BS"/>
</dbReference>
<evidence type="ECO:0000313" key="4">
    <source>
        <dbReference type="Proteomes" id="UP000297703"/>
    </source>
</evidence>
<name>A0A4D9DLX8_9SAUR</name>
<feature type="binding site" evidence="1">
    <location>
        <position position="168"/>
    </location>
    <ligand>
        <name>ATP</name>
        <dbReference type="ChEBI" id="CHEBI:30616"/>
    </ligand>
</feature>
<keyword evidence="2" id="KW-0472">Membrane</keyword>
<accession>A0A4D9DLX8</accession>
<comment type="caution">
    <text evidence="3">The sequence shown here is derived from an EMBL/GenBank/DDBJ whole genome shotgun (WGS) entry which is preliminary data.</text>
</comment>
<keyword evidence="4" id="KW-1185">Reference proteome</keyword>
<dbReference type="PANTHER" id="PTHR24417:SF2">
    <property type="entry name" value="SERINE_THREONINE-PROTEIN KINASE LMTK3"/>
    <property type="match status" value="1"/>
</dbReference>
<dbReference type="PANTHER" id="PTHR24417">
    <property type="entry name" value="SERINE/THREONINE-PROTEIN KINASE LMTK1"/>
    <property type="match status" value="1"/>
</dbReference>
<organism evidence="3 4">
    <name type="scientific">Platysternon megacephalum</name>
    <name type="common">big-headed turtle</name>
    <dbReference type="NCBI Taxonomy" id="55544"/>
    <lineage>
        <taxon>Eukaryota</taxon>
        <taxon>Metazoa</taxon>
        <taxon>Chordata</taxon>
        <taxon>Craniata</taxon>
        <taxon>Vertebrata</taxon>
        <taxon>Euteleostomi</taxon>
        <taxon>Archelosauria</taxon>
        <taxon>Testudinata</taxon>
        <taxon>Testudines</taxon>
        <taxon>Cryptodira</taxon>
        <taxon>Durocryptodira</taxon>
        <taxon>Testudinoidea</taxon>
        <taxon>Platysternidae</taxon>
        <taxon>Platysternon</taxon>
    </lineage>
</organism>
<reference evidence="3 4" key="1">
    <citation type="submission" date="2019-04" db="EMBL/GenBank/DDBJ databases">
        <title>Draft genome of the big-headed turtle Platysternon megacephalum.</title>
        <authorList>
            <person name="Gong S."/>
        </authorList>
    </citation>
    <scope>NUCLEOTIDE SEQUENCE [LARGE SCALE GENOMIC DNA]</scope>
    <source>
        <strain evidence="3">DO16091913</strain>
        <tissue evidence="3">Muscle</tissue>
    </source>
</reference>
<dbReference type="PROSITE" id="PS00107">
    <property type="entry name" value="PROTEIN_KINASE_ATP"/>
    <property type="match status" value="1"/>
</dbReference>
<proteinExistence type="predicted"/>
<dbReference type="Proteomes" id="UP000297703">
    <property type="component" value="Unassembled WGS sequence"/>
</dbReference>
<dbReference type="OrthoDB" id="5973359at2759"/>
<feature type="transmembrane region" description="Helical" evidence="2">
    <location>
        <begin position="40"/>
        <end position="64"/>
    </location>
</feature>
<dbReference type="GO" id="GO:0005524">
    <property type="term" value="F:ATP binding"/>
    <property type="evidence" value="ECO:0007669"/>
    <property type="project" value="UniProtKB-UniRule"/>
</dbReference>
<dbReference type="AlphaFoldDB" id="A0A4D9DLX8"/>
<keyword evidence="3" id="KW-0418">Kinase</keyword>
<sequence length="190" mass="20893">MLRQGPVVLLAASMSYFNPDRALAAPLENDGLSQGRFPLAPPYAVVLISCSGLLAFIFLLLTCLCCKRGDVGFKEFENPDGEEYSGEYTPPAEETSSSQSIPDVYILPLSEVSLPAPNQQMPKTDLVKHLGLSRQHLSYLQEIGNGWFGKVILGEIFSDFTPAQVVVKELRVSAGPLEQRKFLSEAQPYR</sequence>
<protein>
    <submittedName>
        <fullName evidence="3">Mitogen-activated protein kinase 7</fullName>
    </submittedName>
</protein>
<dbReference type="GO" id="GO:0004672">
    <property type="term" value="F:protein kinase activity"/>
    <property type="evidence" value="ECO:0007669"/>
    <property type="project" value="TreeGrafter"/>
</dbReference>
<dbReference type="InterPro" id="IPR011009">
    <property type="entry name" value="Kinase-like_dom_sf"/>
</dbReference>
<dbReference type="SUPFAM" id="SSF56112">
    <property type="entry name" value="Protein kinase-like (PK-like)"/>
    <property type="match status" value="1"/>
</dbReference>
<keyword evidence="2" id="KW-0812">Transmembrane</keyword>
<keyword evidence="1" id="KW-0547">Nucleotide-binding</keyword>
<keyword evidence="1" id="KW-0067">ATP-binding</keyword>
<evidence type="ECO:0000313" key="3">
    <source>
        <dbReference type="EMBL" id="TFJ95943.1"/>
    </source>
</evidence>
<dbReference type="Gene3D" id="3.30.200.20">
    <property type="entry name" value="Phosphorylase Kinase, domain 1"/>
    <property type="match status" value="1"/>
</dbReference>
<keyword evidence="2" id="KW-1133">Transmembrane helix</keyword>
<gene>
    <name evidence="3" type="ORF">DR999_PMT22320</name>
</gene>